<keyword evidence="3" id="KW-1185">Reference proteome</keyword>
<dbReference type="PROSITE" id="PS50104">
    <property type="entry name" value="TIR"/>
    <property type="match status" value="1"/>
</dbReference>
<gene>
    <name evidence="2" type="ORF">CPY51_30455</name>
</gene>
<comment type="caution">
    <text evidence="2">The sequence shown here is derived from an EMBL/GenBank/DDBJ whole genome shotgun (WGS) entry which is preliminary data.</text>
</comment>
<dbReference type="Gene3D" id="3.40.50.10140">
    <property type="entry name" value="Toll/interleukin-1 receptor homology (TIR) domain"/>
    <property type="match status" value="1"/>
</dbReference>
<dbReference type="AlphaFoldDB" id="A0A2W4C2S2"/>
<reference evidence="2 3" key="1">
    <citation type="journal article" date="2018" name="Sci. Rep.">
        <title>Rhizobium tumorigenes sp. nov., a novel plant tumorigenic bacterium isolated from cane gall tumors on thornless blackberry.</title>
        <authorList>
            <person name="Kuzmanovi N."/>
            <person name="Smalla K."/>
            <person name="Gronow S."/>
            <person name="PuBawska J."/>
        </authorList>
    </citation>
    <scope>NUCLEOTIDE SEQUENCE [LARGE SCALE GENOMIC DNA]</scope>
    <source>
        <strain evidence="2 3">CCBAU 85046</strain>
    </source>
</reference>
<dbReference type="Proteomes" id="UP000248925">
    <property type="component" value="Unassembled WGS sequence"/>
</dbReference>
<accession>A0A2W4C2S2</accession>
<organism evidence="2 3">
    <name type="scientific">Rhizobium tubonense</name>
    <dbReference type="NCBI Taxonomy" id="484088"/>
    <lineage>
        <taxon>Bacteria</taxon>
        <taxon>Pseudomonadati</taxon>
        <taxon>Pseudomonadota</taxon>
        <taxon>Alphaproteobacteria</taxon>
        <taxon>Hyphomicrobiales</taxon>
        <taxon>Rhizobiaceae</taxon>
        <taxon>Rhizobium/Agrobacterium group</taxon>
        <taxon>Rhizobium</taxon>
    </lineage>
</organism>
<dbReference type="GO" id="GO:0007165">
    <property type="term" value="P:signal transduction"/>
    <property type="evidence" value="ECO:0007669"/>
    <property type="project" value="InterPro"/>
</dbReference>
<dbReference type="InterPro" id="IPR035897">
    <property type="entry name" value="Toll_tir_struct_dom_sf"/>
</dbReference>
<dbReference type="EMBL" id="PCDP01000076">
    <property type="protein sequence ID" value="PZM08099.1"/>
    <property type="molecule type" value="Genomic_DNA"/>
</dbReference>
<evidence type="ECO:0000259" key="1">
    <source>
        <dbReference type="PROSITE" id="PS50104"/>
    </source>
</evidence>
<protein>
    <submittedName>
        <fullName evidence="2">Molecular chaperone Tir</fullName>
    </submittedName>
</protein>
<dbReference type="InterPro" id="IPR000157">
    <property type="entry name" value="TIR_dom"/>
</dbReference>
<feature type="domain" description="TIR" evidence="1">
    <location>
        <begin position="94"/>
        <end position="220"/>
    </location>
</feature>
<evidence type="ECO:0000313" key="3">
    <source>
        <dbReference type="Proteomes" id="UP000248925"/>
    </source>
</evidence>
<evidence type="ECO:0000313" key="2">
    <source>
        <dbReference type="EMBL" id="PZM08099.1"/>
    </source>
</evidence>
<sequence length="401" mass="44458">MSLTYNGRPFNAADFAKDIEDAALEQVKEHFFERISSIRDPGTGEFPTVQVLGDRLDDIRLSVEGSPSLIEIVKCRMSDEEIRATTFTSSLQLADPTAFLSYAKEDGALAQQIAEALMAKGINVWWDQWEMGAGASLRQRIDEGLGGCTHFIVLITPISITKPWVNHEIDAGLMLRIHGQAAFIPLRSNFPATLLPPLMSGLMSPEISISAFEKSIENLANDIHGLSRRPSVGPRPATAEMPAIGYSKTATAIAKIFVELTKTALFGDPQMDTEEISIAVGASVEDVEDALHELRDLVTVSFDRVLPKTGLYATFDSYFKDWSPDKDALRIAADLINDPSMPHLAEDVASRYGWHARRLNPALAYLLSRQLIVDYQVLANDWLCFRVVKTDSTRRFVRSRS</sequence>
<name>A0A2W4C2S2_9HYPH</name>
<proteinExistence type="predicted"/>
<dbReference type="Pfam" id="PF13676">
    <property type="entry name" value="TIR_2"/>
    <property type="match status" value="1"/>
</dbReference>
<dbReference type="SUPFAM" id="SSF52200">
    <property type="entry name" value="Toll/Interleukin receptor TIR domain"/>
    <property type="match status" value="1"/>
</dbReference>